<dbReference type="RefSeq" id="WP_005212672.1">
    <property type="nucleotide sequence ID" value="NZ_KB291628.1"/>
</dbReference>
<dbReference type="Gene3D" id="3.40.50.10190">
    <property type="entry name" value="BRCT domain"/>
    <property type="match status" value="1"/>
</dbReference>
<dbReference type="SUPFAM" id="SSF52113">
    <property type="entry name" value="BRCT domain"/>
    <property type="match status" value="1"/>
</dbReference>
<dbReference type="HOGENOM" id="CLU_1330022_0_0_9"/>
<dbReference type="STRING" id="545697.HMPREF0216_01399"/>
<dbReference type="SMART" id="SM00292">
    <property type="entry name" value="BRCT"/>
    <property type="match status" value="1"/>
</dbReference>
<dbReference type="InterPro" id="IPR036420">
    <property type="entry name" value="BRCT_dom_sf"/>
</dbReference>
<feature type="domain" description="BRCT" evidence="1">
    <location>
        <begin position="16"/>
        <end position="92"/>
    </location>
</feature>
<protein>
    <submittedName>
        <fullName evidence="2">BRCA1 protein</fullName>
    </submittedName>
</protein>
<evidence type="ECO:0000313" key="2">
    <source>
        <dbReference type="EMBL" id="EKY27366.1"/>
    </source>
</evidence>
<evidence type="ECO:0000259" key="1">
    <source>
        <dbReference type="SMART" id="SM00292"/>
    </source>
</evidence>
<keyword evidence="3" id="KW-1185">Reference proteome</keyword>
<sequence>MNSKIDYKRLNFKVAREILQGKNIVFTGRGFLVRGELMRLARQAGANVDSVVTKKCDILIVGEKPGSKLRKAKILGCEIITTDDFKDILEGKIQESKLVNNNEDILDFNLINETNILNIGLDNKNEERINIENKNIAVFIKNEILKQKTILNVKKYGGNLLETLDEEIVDLVVYQPHSDFDYLIKRAEMLNIKLFTVGNFNKLIMA</sequence>
<dbReference type="OrthoDB" id="2073729at2"/>
<dbReference type="InterPro" id="IPR001357">
    <property type="entry name" value="BRCT_dom"/>
</dbReference>
<proteinExistence type="predicted"/>
<comment type="caution">
    <text evidence="2">The sequence shown here is derived from an EMBL/GenBank/DDBJ whole genome shotgun (WGS) entry which is preliminary data.</text>
</comment>
<dbReference type="eggNOG" id="COG0272">
    <property type="taxonomic scope" value="Bacteria"/>
</dbReference>
<name>L1QHG4_9CLOT</name>
<dbReference type="Proteomes" id="UP000010420">
    <property type="component" value="Unassembled WGS sequence"/>
</dbReference>
<accession>L1QHG4</accession>
<organism evidence="2 3">
    <name type="scientific">Clostridium celatum DSM 1785</name>
    <dbReference type="NCBI Taxonomy" id="545697"/>
    <lineage>
        <taxon>Bacteria</taxon>
        <taxon>Bacillati</taxon>
        <taxon>Bacillota</taxon>
        <taxon>Clostridia</taxon>
        <taxon>Eubacteriales</taxon>
        <taxon>Clostridiaceae</taxon>
        <taxon>Clostridium</taxon>
    </lineage>
</organism>
<reference evidence="2 3" key="1">
    <citation type="submission" date="2012-05" db="EMBL/GenBank/DDBJ databases">
        <authorList>
            <person name="Weinstock G."/>
            <person name="Sodergren E."/>
            <person name="Lobos E.A."/>
            <person name="Fulton L."/>
            <person name="Fulton R."/>
            <person name="Courtney L."/>
            <person name="Fronick C."/>
            <person name="O'Laughlin M."/>
            <person name="Godfrey J."/>
            <person name="Wilson R.M."/>
            <person name="Miner T."/>
            <person name="Farmer C."/>
            <person name="Delehaunty K."/>
            <person name="Cordes M."/>
            <person name="Minx P."/>
            <person name="Tomlinson C."/>
            <person name="Chen J."/>
            <person name="Wollam A."/>
            <person name="Pepin K.H."/>
            <person name="Bhonagiri V."/>
            <person name="Zhang X."/>
            <person name="Suruliraj S."/>
            <person name="Warren W."/>
            <person name="Mitreva M."/>
            <person name="Mardis E.R."/>
            <person name="Wilson R.K."/>
        </authorList>
    </citation>
    <scope>NUCLEOTIDE SEQUENCE [LARGE SCALE GENOMIC DNA]</scope>
    <source>
        <strain evidence="2 3">DSM 1785</strain>
    </source>
</reference>
<dbReference type="Pfam" id="PF00533">
    <property type="entry name" value="BRCT"/>
    <property type="match status" value="1"/>
</dbReference>
<dbReference type="PATRIC" id="fig|545697.3.peg.1378"/>
<gene>
    <name evidence="2" type="ORF">HMPREF0216_01399</name>
</gene>
<dbReference type="CDD" id="cd17748">
    <property type="entry name" value="BRCT_DNA_ligase_like"/>
    <property type="match status" value="1"/>
</dbReference>
<evidence type="ECO:0000313" key="3">
    <source>
        <dbReference type="Proteomes" id="UP000010420"/>
    </source>
</evidence>
<dbReference type="AlphaFoldDB" id="L1QHG4"/>
<dbReference type="EMBL" id="AMEZ01000036">
    <property type="protein sequence ID" value="EKY27366.1"/>
    <property type="molecule type" value="Genomic_DNA"/>
</dbReference>